<dbReference type="SUPFAM" id="SSF53756">
    <property type="entry name" value="UDP-Glycosyltransferase/glycogen phosphorylase"/>
    <property type="match status" value="1"/>
</dbReference>
<comment type="caution">
    <text evidence="1">The sequence shown here is derived from an EMBL/GenBank/DDBJ whole genome shotgun (WGS) entry which is preliminary data.</text>
</comment>
<protein>
    <submittedName>
        <fullName evidence="1">Uncharacterized protein</fullName>
    </submittedName>
</protein>
<dbReference type="Pfam" id="PF13692">
    <property type="entry name" value="Glyco_trans_1_4"/>
    <property type="match status" value="1"/>
</dbReference>
<evidence type="ECO:0000313" key="2">
    <source>
        <dbReference type="Proteomes" id="UP000075763"/>
    </source>
</evidence>
<dbReference type="Gene3D" id="3.40.50.2000">
    <property type="entry name" value="Glycogen Phosphorylase B"/>
    <property type="match status" value="1"/>
</dbReference>
<name>A0ABD4ERZ6_9GAMM</name>
<organism evidence="1 2">
    <name type="scientific">Pseudoalteromonas tetraodonis</name>
    <dbReference type="NCBI Taxonomy" id="43659"/>
    <lineage>
        <taxon>Bacteria</taxon>
        <taxon>Pseudomonadati</taxon>
        <taxon>Pseudomonadota</taxon>
        <taxon>Gammaproteobacteria</taxon>
        <taxon>Alteromonadales</taxon>
        <taxon>Pseudoalteromonadaceae</taxon>
        <taxon>Pseudoalteromonas</taxon>
    </lineage>
</organism>
<dbReference type="AlphaFoldDB" id="A0ABD4ERZ6"/>
<proteinExistence type="predicted"/>
<sequence>MNIVFLPFHDYKLSLLEGFRTRDAHIYSQIVKSNNVDNVVIINRPTLFLEVLLQRKNLSTPGGRLIYSSKMLNIREIRSKLFVIDILDFSFIKPILLGKGFINQLYFKNKEKIKKALDIIGCDDFVTYESSPLTRSLVEYLEPRLKVFDGVDNFCKHESYAPLNNFLVHEYNEIIKTYEKVFFNSKDSLDFFHCKRNDNVEFMANGVDCERFQQDYSVPSNYIKSKSLGRNIAVYAGKMQSMFDVNLARDLAKQFPQVDFFYLGKILTGSPNIQLLDCENINFIGDIHYDLLPSFITNSDICIIPYRVEKQHGGDPIKFYEYYASGKPIVTTCIGDIQKYHDNESVFVVNRDDFCVSFELALASVHREKRAIPEEMSWTYKAEYMFIE</sequence>
<reference evidence="1 2" key="1">
    <citation type="submission" date="2016-03" db="EMBL/GenBank/DDBJ databases">
        <authorList>
            <person name="Zhang H."/>
            <person name="Liu R."/>
            <person name="Wang M."/>
            <person name="Wang H."/>
            <person name="Wang L."/>
            <person name="Song L."/>
        </authorList>
    </citation>
    <scope>NUCLEOTIDE SEQUENCE [LARGE SCALE GENOMIC DNA]</scope>
    <source>
        <strain evidence="1 2">DSM 16099</strain>
    </source>
</reference>
<dbReference type="EMBL" id="LVCN01000005">
    <property type="protein sequence ID" value="KYL36922.1"/>
    <property type="molecule type" value="Genomic_DNA"/>
</dbReference>
<accession>A0ABD4ERZ6</accession>
<evidence type="ECO:0000313" key="1">
    <source>
        <dbReference type="EMBL" id="KYL36922.1"/>
    </source>
</evidence>
<gene>
    <name evidence="1" type="ORF">A2I96_06510</name>
</gene>
<dbReference type="Proteomes" id="UP000075763">
    <property type="component" value="Unassembled WGS sequence"/>
</dbReference>